<comment type="caution">
    <text evidence="2">The sequence shown here is derived from an EMBL/GenBank/DDBJ whole genome shotgun (WGS) entry which is preliminary data.</text>
</comment>
<organism evidence="2 3">
    <name type="scientific">Streptosporangium pseudovulgare</name>
    <dbReference type="NCBI Taxonomy" id="35765"/>
    <lineage>
        <taxon>Bacteria</taxon>
        <taxon>Bacillati</taxon>
        <taxon>Actinomycetota</taxon>
        <taxon>Actinomycetes</taxon>
        <taxon>Streptosporangiales</taxon>
        <taxon>Streptosporangiaceae</taxon>
        <taxon>Streptosporangium</taxon>
    </lineage>
</organism>
<dbReference type="SUPFAM" id="SSF53067">
    <property type="entry name" value="Actin-like ATPase domain"/>
    <property type="match status" value="1"/>
</dbReference>
<sequence>MLDNLRTSGALSRAELMTRTGLSRTTLFAIISDMIEQGAIVETRGPENGPRGRGRPAAQVKLNPEAGQLIGLELARQQVRVAVANVSHQIVATDAMDLPRDGDLDAQAEIAVSLVRRVVRERGVRLSALEAIGLGIVGVVDDPDVPLGLVPARYSPITARLEREFGVRVAVDNNARLAALAERTWGAARSVDNVVYVRWSIGVGGGYILGGRLVRGAHGAAGELGHVSLDPDGPPCHCGSRGCLEGRIGGPALLDACAARGVALPGLAELVTAAQDRVPEVCQVISAAAGDLGRVLADTVVQLDPERVVLGGELSALGSLVLDPVRGAVASLSLPNSPRRIDVVPGDLGPSASALGAIALMLHEEPVIAEHLRPTVG</sequence>
<evidence type="ECO:0000313" key="3">
    <source>
        <dbReference type="Proteomes" id="UP000611554"/>
    </source>
</evidence>
<dbReference type="Gene3D" id="3.30.420.40">
    <property type="match status" value="2"/>
</dbReference>
<evidence type="ECO:0000313" key="2">
    <source>
        <dbReference type="EMBL" id="GGP86273.1"/>
    </source>
</evidence>
<evidence type="ECO:0000256" key="1">
    <source>
        <dbReference type="ARBA" id="ARBA00006479"/>
    </source>
</evidence>
<dbReference type="Pfam" id="PF00480">
    <property type="entry name" value="ROK"/>
    <property type="match status" value="1"/>
</dbReference>
<dbReference type="Gene3D" id="1.10.10.10">
    <property type="entry name" value="Winged helix-like DNA-binding domain superfamily/Winged helix DNA-binding domain"/>
    <property type="match status" value="1"/>
</dbReference>
<keyword evidence="3" id="KW-1185">Reference proteome</keyword>
<dbReference type="Proteomes" id="UP000611554">
    <property type="component" value="Unassembled WGS sequence"/>
</dbReference>
<dbReference type="InterPro" id="IPR043129">
    <property type="entry name" value="ATPase_NBD"/>
</dbReference>
<gene>
    <name evidence="2" type="ORF">GCM10010140_14660</name>
</gene>
<dbReference type="InterPro" id="IPR036390">
    <property type="entry name" value="WH_DNA-bd_sf"/>
</dbReference>
<dbReference type="InterPro" id="IPR036388">
    <property type="entry name" value="WH-like_DNA-bd_sf"/>
</dbReference>
<name>A0ABQ2QMQ3_9ACTN</name>
<protein>
    <submittedName>
        <fullName evidence="2">Transcriptional regulator</fullName>
    </submittedName>
</protein>
<accession>A0ABQ2QMQ3</accession>
<dbReference type="PANTHER" id="PTHR18964:SF149">
    <property type="entry name" value="BIFUNCTIONAL UDP-N-ACETYLGLUCOSAMINE 2-EPIMERASE_N-ACETYLMANNOSAMINE KINASE"/>
    <property type="match status" value="1"/>
</dbReference>
<dbReference type="InterPro" id="IPR000600">
    <property type="entry name" value="ROK"/>
</dbReference>
<proteinExistence type="inferred from homology"/>
<dbReference type="PANTHER" id="PTHR18964">
    <property type="entry name" value="ROK (REPRESSOR, ORF, KINASE) FAMILY"/>
    <property type="match status" value="1"/>
</dbReference>
<reference evidence="3" key="1">
    <citation type="journal article" date="2019" name="Int. J. Syst. Evol. Microbiol.">
        <title>The Global Catalogue of Microorganisms (GCM) 10K type strain sequencing project: providing services to taxonomists for standard genome sequencing and annotation.</title>
        <authorList>
            <consortium name="The Broad Institute Genomics Platform"/>
            <consortium name="The Broad Institute Genome Sequencing Center for Infectious Disease"/>
            <person name="Wu L."/>
            <person name="Ma J."/>
        </authorList>
    </citation>
    <scope>NUCLEOTIDE SEQUENCE [LARGE SCALE GENOMIC DNA]</scope>
    <source>
        <strain evidence="3">JCM 3115</strain>
    </source>
</reference>
<comment type="similarity">
    <text evidence="1">Belongs to the ROK (NagC/XylR) family.</text>
</comment>
<dbReference type="EMBL" id="BMQJ01000002">
    <property type="protein sequence ID" value="GGP86273.1"/>
    <property type="molecule type" value="Genomic_DNA"/>
</dbReference>
<dbReference type="SUPFAM" id="SSF46785">
    <property type="entry name" value="Winged helix' DNA-binding domain"/>
    <property type="match status" value="1"/>
</dbReference>